<feature type="signal peptide" evidence="1">
    <location>
        <begin position="1"/>
        <end position="31"/>
    </location>
</feature>
<dbReference type="Proteomes" id="UP000315440">
    <property type="component" value="Unassembled WGS sequence"/>
</dbReference>
<dbReference type="EMBL" id="SJPQ01000001">
    <property type="protein sequence ID" value="TWT90409.1"/>
    <property type="molecule type" value="Genomic_DNA"/>
</dbReference>
<dbReference type="Gene3D" id="1.10.606.20">
    <property type="match status" value="1"/>
</dbReference>
<sequence precursor="true">MKLLRIAAGRVAAKALLTLAVAALSAGGAAADVVLDWNRVASDVLAANESLQNPGAASRSMAMMNLAIYDALAMTKPGGTMFYDYGSGHDSPALTASDKAAAAQAAYTVLSSIYGDQQTLLDAGLTQSLSHLPNNAAKQHGLDLGTMIGQSIIDRRANDGWMGGTSQYQPTNEVGHWQPDPLHPGQQAWGPDWGDVQLFSLGSNAQFMPPPMPDLTSQEYADAYNEVKDLGAVDSPSRTAEQTEIGNFWAYDRLGMGTPMRLFNDVLQTVAVQEGNTVKENAELFAKATVAMADAGVVAWNSKFEHDFWRPVTGIRQGDLDGNDLTEGDEDWTPLGAPGDNGDNFTPPFPTYLSGHATFGGALFGSLIEFYDEDGITFTVGSEELPGIERTFDSFTEAMAENGRSRVYLGIHWNFDDTLGQQAGMAIAQNIMSRPFVSAVPEPATLLLALLTLASLTGKRRR</sequence>
<keyword evidence="1" id="KW-0732">Signal</keyword>
<dbReference type="CDD" id="cd03398">
    <property type="entry name" value="PAP2_haloperoxidase"/>
    <property type="match status" value="1"/>
</dbReference>
<feature type="domain" description="Vanadium chloroperoxidase N-terminal" evidence="2">
    <location>
        <begin position="32"/>
        <end position="184"/>
    </location>
</feature>
<dbReference type="PANTHER" id="PTHR34599:SF1">
    <property type="entry name" value="PHOSPHATIDIC ACID PHOSPHATASE TYPE 2_HALOPEROXIDASE DOMAIN-CONTAINING PROTEIN"/>
    <property type="match status" value="1"/>
</dbReference>
<proteinExistence type="predicted"/>
<dbReference type="AlphaFoldDB" id="A0A5C5ZSD1"/>
<dbReference type="SUPFAM" id="SSF48317">
    <property type="entry name" value="Acid phosphatase/Vanadium-dependent haloperoxidase"/>
    <property type="match status" value="1"/>
</dbReference>
<dbReference type="OrthoDB" id="7793240at2"/>
<gene>
    <name evidence="3" type="ORF">Mal64_07980</name>
</gene>
<dbReference type="RefSeq" id="WP_146397264.1">
    <property type="nucleotide sequence ID" value="NZ_SJPQ01000001.1"/>
</dbReference>
<feature type="chain" id="PRO_5022790902" evidence="1">
    <location>
        <begin position="32"/>
        <end position="462"/>
    </location>
</feature>
<evidence type="ECO:0000256" key="1">
    <source>
        <dbReference type="SAM" id="SignalP"/>
    </source>
</evidence>
<comment type="caution">
    <text evidence="3">The sequence shown here is derived from an EMBL/GenBank/DDBJ whole genome shotgun (WGS) entry which is preliminary data.</text>
</comment>
<dbReference type="InterPro" id="IPR052559">
    <property type="entry name" value="V-haloperoxidase"/>
</dbReference>
<protein>
    <submittedName>
        <fullName evidence="3">PAP2 superfamily protein</fullName>
    </submittedName>
</protein>
<dbReference type="InterPro" id="IPR041067">
    <property type="entry name" value="VCPO_N"/>
</dbReference>
<dbReference type="InterPro" id="IPR036938">
    <property type="entry name" value="PAP2/HPO_sf"/>
</dbReference>
<keyword evidence="4" id="KW-1185">Reference proteome</keyword>
<name>A0A5C5ZSD1_9BACT</name>
<evidence type="ECO:0000259" key="2">
    <source>
        <dbReference type="Pfam" id="PF17897"/>
    </source>
</evidence>
<accession>A0A5C5ZSD1</accession>
<reference evidence="3 4" key="1">
    <citation type="submission" date="2019-02" db="EMBL/GenBank/DDBJ databases">
        <title>Deep-cultivation of Planctomycetes and their phenomic and genomic characterization uncovers novel biology.</title>
        <authorList>
            <person name="Wiegand S."/>
            <person name="Jogler M."/>
            <person name="Boedeker C."/>
            <person name="Pinto D."/>
            <person name="Vollmers J."/>
            <person name="Rivas-Marin E."/>
            <person name="Kohn T."/>
            <person name="Peeters S.H."/>
            <person name="Heuer A."/>
            <person name="Rast P."/>
            <person name="Oberbeckmann S."/>
            <person name="Bunk B."/>
            <person name="Jeske O."/>
            <person name="Meyerdierks A."/>
            <person name="Storesund J.E."/>
            <person name="Kallscheuer N."/>
            <person name="Luecker S."/>
            <person name="Lage O.M."/>
            <person name="Pohl T."/>
            <person name="Merkel B.J."/>
            <person name="Hornburger P."/>
            <person name="Mueller R.-W."/>
            <person name="Bruemmer F."/>
            <person name="Labrenz M."/>
            <person name="Spormann A.M."/>
            <person name="Op Den Camp H."/>
            <person name="Overmann J."/>
            <person name="Amann R."/>
            <person name="Jetten M.S.M."/>
            <person name="Mascher T."/>
            <person name="Medema M.H."/>
            <person name="Devos D.P."/>
            <person name="Kaster A.-K."/>
            <person name="Ovreas L."/>
            <person name="Rohde M."/>
            <person name="Galperin M.Y."/>
            <person name="Jogler C."/>
        </authorList>
    </citation>
    <scope>NUCLEOTIDE SEQUENCE [LARGE SCALE GENOMIC DNA]</scope>
    <source>
        <strain evidence="3 4">Mal64</strain>
    </source>
</reference>
<evidence type="ECO:0000313" key="3">
    <source>
        <dbReference type="EMBL" id="TWT90409.1"/>
    </source>
</evidence>
<dbReference type="Pfam" id="PF17897">
    <property type="entry name" value="VCPO_N"/>
    <property type="match status" value="1"/>
</dbReference>
<organism evidence="3 4">
    <name type="scientific">Pseudobythopirellula maris</name>
    <dbReference type="NCBI Taxonomy" id="2527991"/>
    <lineage>
        <taxon>Bacteria</taxon>
        <taxon>Pseudomonadati</taxon>
        <taxon>Planctomycetota</taxon>
        <taxon>Planctomycetia</taxon>
        <taxon>Pirellulales</taxon>
        <taxon>Lacipirellulaceae</taxon>
        <taxon>Pseudobythopirellula</taxon>
    </lineage>
</organism>
<evidence type="ECO:0000313" key="4">
    <source>
        <dbReference type="Proteomes" id="UP000315440"/>
    </source>
</evidence>
<dbReference type="PANTHER" id="PTHR34599">
    <property type="entry name" value="PEROXIDASE-RELATED"/>
    <property type="match status" value="1"/>
</dbReference>